<proteinExistence type="predicted"/>
<dbReference type="Proteomes" id="UP000239322">
    <property type="component" value="Unassembled WGS sequence"/>
</dbReference>
<dbReference type="AlphaFoldDB" id="A0A2S9PUV5"/>
<gene>
    <name evidence="1" type="ORF">C6N75_16300</name>
</gene>
<dbReference type="EMBL" id="PVLV01000231">
    <property type="protein sequence ID" value="PRH78185.1"/>
    <property type="molecule type" value="Genomic_DNA"/>
</dbReference>
<dbReference type="OrthoDB" id="3872283at2"/>
<reference evidence="1 2" key="1">
    <citation type="submission" date="2018-03" db="EMBL/GenBank/DDBJ databases">
        <title>Novel Streptomyces sp. from soil.</title>
        <authorList>
            <person name="Tan G.Y.A."/>
            <person name="Lee Z.Y."/>
        </authorList>
    </citation>
    <scope>NUCLEOTIDE SEQUENCE [LARGE SCALE GENOMIC DNA]</scope>
    <source>
        <strain evidence="1 2">ST5x</strain>
    </source>
</reference>
<keyword evidence="2" id="KW-1185">Reference proteome</keyword>
<evidence type="ECO:0000313" key="2">
    <source>
        <dbReference type="Proteomes" id="UP000239322"/>
    </source>
</evidence>
<name>A0A2S9PUV5_9ACTN</name>
<accession>A0A2S9PUV5</accession>
<organism evidence="1 2">
    <name type="scientific">Streptomyces solincola</name>
    <dbReference type="NCBI Taxonomy" id="2100817"/>
    <lineage>
        <taxon>Bacteria</taxon>
        <taxon>Bacillati</taxon>
        <taxon>Actinomycetota</taxon>
        <taxon>Actinomycetes</taxon>
        <taxon>Kitasatosporales</taxon>
        <taxon>Streptomycetaceae</taxon>
        <taxon>Streptomyces</taxon>
    </lineage>
</organism>
<comment type="caution">
    <text evidence="1">The sequence shown here is derived from an EMBL/GenBank/DDBJ whole genome shotgun (WGS) entry which is preliminary data.</text>
</comment>
<evidence type="ECO:0000313" key="1">
    <source>
        <dbReference type="EMBL" id="PRH78185.1"/>
    </source>
</evidence>
<protein>
    <submittedName>
        <fullName evidence="1">Uncharacterized protein</fullName>
    </submittedName>
</protein>
<sequence>MIRKTRRTTSSDAVPGVVAFLLVRGTVVSHTHLTGDESPRLHPAVRAFLEALPADRRELAVSERAVLEGCAVTLGVTAPEGTPAPYSSVGCTVRVGHAAAAPAAAELSLRVGAGAVLGRPWEAVRQCVRELTGYASGAAEQPEPRVARSAT</sequence>